<comment type="caution">
    <text evidence="1">The sequence shown here is derived from an EMBL/GenBank/DDBJ whole genome shotgun (WGS) entry which is preliminary data.</text>
</comment>
<dbReference type="Gene3D" id="3.30.70.1120">
    <property type="entry name" value="TT1725-like"/>
    <property type="match status" value="1"/>
</dbReference>
<keyword evidence="2" id="KW-1185">Reference proteome</keyword>
<dbReference type="SUPFAM" id="SSF103007">
    <property type="entry name" value="Hypothetical protein TT1725"/>
    <property type="match status" value="1"/>
</dbReference>
<name>A0ABW9MBJ8_9FIRM</name>
<organism evidence="1 2">
    <name type="scientific">Anaerococcus martiniensis</name>
    <dbReference type="NCBI Taxonomy" id="3115615"/>
    <lineage>
        <taxon>Bacteria</taxon>
        <taxon>Bacillati</taxon>
        <taxon>Bacillota</taxon>
        <taxon>Tissierellia</taxon>
        <taxon>Tissierellales</taxon>
        <taxon>Peptoniphilaceae</taxon>
        <taxon>Anaerococcus</taxon>
    </lineage>
</organism>
<proteinExistence type="predicted"/>
<protein>
    <submittedName>
        <fullName evidence="1">DUF503 domain-containing protein</fullName>
    </submittedName>
</protein>
<dbReference type="Proteomes" id="UP001637996">
    <property type="component" value="Unassembled WGS sequence"/>
</dbReference>
<evidence type="ECO:0000313" key="1">
    <source>
        <dbReference type="EMBL" id="MFO3666151.1"/>
    </source>
</evidence>
<sequence length="93" mass="10954">MFIYLLDIEIKIYDSYSLKEKRRVVKSILDYARNNLKISSAEISANDIKNFAHLGFVTISNQNDRAKEILENLLIRIEKNYPVEITNYSIERI</sequence>
<dbReference type="InterPro" id="IPR036746">
    <property type="entry name" value="TT1725-like_sf"/>
</dbReference>
<gene>
    <name evidence="1" type="ORF">ACCQ41_07855</name>
</gene>
<evidence type="ECO:0000313" key="2">
    <source>
        <dbReference type="Proteomes" id="UP001637996"/>
    </source>
</evidence>
<reference evidence="1 2" key="1">
    <citation type="journal article" date="2025" name="Anaerobe">
        <title>Description of Anaerococcus kampingiae sp. nov., Anaerococcus groningensis sp. nov., Anaerococcus martiniensis sp. nov., and Anaerococcus cruorum sp. nov., isolated from human clinical specimens.</title>
        <authorList>
            <person name="Boiten K.E."/>
            <person name="Meijer J."/>
            <person name="van Wezel E.M."/>
            <person name="Veloo A.C.M."/>
        </authorList>
    </citation>
    <scope>NUCLEOTIDE SEQUENCE [LARGE SCALE GENOMIC DNA]</scope>
    <source>
        <strain evidence="1 2">ENR0831</strain>
    </source>
</reference>
<dbReference type="EMBL" id="JBGMEI010000013">
    <property type="protein sequence ID" value="MFO3666151.1"/>
    <property type="molecule type" value="Genomic_DNA"/>
</dbReference>
<accession>A0ABW9MBJ8</accession>
<dbReference type="InterPro" id="IPR007546">
    <property type="entry name" value="DUF503"/>
</dbReference>
<dbReference type="PANTHER" id="PTHR36441">
    <property type="entry name" value="HYPOTHETICAL CYTOSOLIC PROTEIN"/>
    <property type="match status" value="1"/>
</dbReference>
<dbReference type="PANTHER" id="PTHR36441:SF1">
    <property type="entry name" value="DUF503 DOMAIN-CONTAINING PROTEIN"/>
    <property type="match status" value="1"/>
</dbReference>
<dbReference type="Pfam" id="PF04456">
    <property type="entry name" value="DUF503"/>
    <property type="match status" value="1"/>
</dbReference>
<dbReference type="RefSeq" id="WP_410031789.1">
    <property type="nucleotide sequence ID" value="NZ_JBGMEI010000013.1"/>
</dbReference>